<feature type="transmembrane region" description="Helical" evidence="3">
    <location>
        <begin position="120"/>
        <end position="138"/>
    </location>
</feature>
<proteinExistence type="inferred from homology"/>
<keyword evidence="4" id="KW-0378">Hydrolase</keyword>
<feature type="coiled-coil region" evidence="2">
    <location>
        <begin position="211"/>
        <end position="272"/>
    </location>
</feature>
<keyword evidence="5" id="KW-1185">Reference proteome</keyword>
<feature type="transmembrane region" description="Helical" evidence="3">
    <location>
        <begin position="183"/>
        <end position="205"/>
    </location>
</feature>
<dbReference type="Proteomes" id="UP001224428">
    <property type="component" value="Unassembled WGS sequence"/>
</dbReference>
<evidence type="ECO:0000256" key="3">
    <source>
        <dbReference type="SAM" id="Phobius"/>
    </source>
</evidence>
<feature type="transmembrane region" description="Helical" evidence="3">
    <location>
        <begin position="92"/>
        <end position="113"/>
    </location>
</feature>
<accession>A0AAJ1UVJ2</accession>
<reference evidence="4" key="1">
    <citation type="submission" date="2023-05" db="EMBL/GenBank/DDBJ databases">
        <title>Mycoplasma phocimorsus sp. nov., isolated from Scandinavian patients with seal finger or septic arthritis after contact with seals.</title>
        <authorList>
            <person name="Skafte-Holm A."/>
            <person name="Pedersen T.R."/>
            <person name="Froelund M."/>
            <person name="Stegger M."/>
            <person name="Qvortrup K."/>
            <person name="Michaels D.L."/>
            <person name="Brown D.R."/>
            <person name="Jensen J.S."/>
        </authorList>
    </citation>
    <scope>NUCLEOTIDE SEQUENCE</scope>
    <source>
        <strain evidence="4">M5725</strain>
    </source>
</reference>
<dbReference type="GO" id="GO:0016020">
    <property type="term" value="C:membrane"/>
    <property type="evidence" value="ECO:0007669"/>
    <property type="project" value="InterPro"/>
</dbReference>
<dbReference type="RefSeq" id="WP_283823814.1">
    <property type="nucleotide sequence ID" value="NZ_JASDAY010000025.1"/>
</dbReference>
<evidence type="ECO:0000313" key="5">
    <source>
        <dbReference type="Proteomes" id="UP001224428"/>
    </source>
</evidence>
<protein>
    <submittedName>
        <fullName evidence="4">Signal peptidase II</fullName>
        <ecNumber evidence="4">3.4.23.36</ecNumber>
    </submittedName>
</protein>
<dbReference type="GO" id="GO:0006508">
    <property type="term" value="P:proteolysis"/>
    <property type="evidence" value="ECO:0007669"/>
    <property type="project" value="InterPro"/>
</dbReference>
<evidence type="ECO:0000313" key="4">
    <source>
        <dbReference type="EMBL" id="MDJ1645554.1"/>
    </source>
</evidence>
<dbReference type="InterPro" id="IPR001872">
    <property type="entry name" value="Peptidase_A8"/>
</dbReference>
<keyword evidence="3" id="KW-0812">Transmembrane</keyword>
<dbReference type="GO" id="GO:0004190">
    <property type="term" value="F:aspartic-type endopeptidase activity"/>
    <property type="evidence" value="ECO:0007669"/>
    <property type="project" value="UniProtKB-EC"/>
</dbReference>
<dbReference type="Pfam" id="PF01252">
    <property type="entry name" value="Peptidase_A8"/>
    <property type="match status" value="1"/>
</dbReference>
<organism evidence="4 5">
    <name type="scientific">Mycoplasma phocimorsus</name>
    <dbReference type="NCBI Taxonomy" id="3045839"/>
    <lineage>
        <taxon>Bacteria</taxon>
        <taxon>Bacillati</taxon>
        <taxon>Mycoplasmatota</taxon>
        <taxon>Mollicutes</taxon>
        <taxon>Mycoplasmataceae</taxon>
        <taxon>Mycoplasma</taxon>
    </lineage>
</organism>
<keyword evidence="3" id="KW-0472">Membrane</keyword>
<sequence>MAQTNFLDQKIKRILNKFVNYLKNNKRRIIINTIIFFSLSLVLLLFDQLTKYFIFDPKNLYTGGLIVFQPHSLIAFRSVLHHGVTIRSSLGINISFGAIHTITIGIIIFTLIGSIFSTNYFILIIFAFMFNGALGNGIDRLIIWNIPESQIINQTNSVRDIIYFPFFHHLLKRDLGTLNIADMYIVLSMCLFIVYFLISLVLNYWNSKFDLKTLKEKRDKLQAKIAKIEMDNPSSPLRIQLTKEYEENDKQINKIQERENNFIEKVQELKQKKEKLTFREKFILWKYNKKFKK</sequence>
<dbReference type="EC" id="3.4.23.36" evidence="4"/>
<dbReference type="PRINTS" id="PR00781">
    <property type="entry name" value="LIPOSIGPTASE"/>
</dbReference>
<keyword evidence="3" id="KW-1133">Transmembrane helix</keyword>
<dbReference type="EMBL" id="JASDDP010000006">
    <property type="protein sequence ID" value="MDJ1645554.1"/>
    <property type="molecule type" value="Genomic_DNA"/>
</dbReference>
<feature type="transmembrane region" description="Helical" evidence="3">
    <location>
        <begin position="29"/>
        <end position="47"/>
    </location>
</feature>
<evidence type="ECO:0000256" key="1">
    <source>
        <dbReference type="RuleBase" id="RU004181"/>
    </source>
</evidence>
<comment type="similarity">
    <text evidence="1">Belongs to the peptidase A8 family.</text>
</comment>
<evidence type="ECO:0000256" key="2">
    <source>
        <dbReference type="SAM" id="Coils"/>
    </source>
</evidence>
<keyword evidence="2" id="KW-0175">Coiled coil</keyword>
<dbReference type="AlphaFoldDB" id="A0AAJ1UVJ2"/>
<gene>
    <name evidence="4" type="ORF">QLQ80_00420</name>
</gene>
<name>A0AAJ1UVJ2_9MOLU</name>
<comment type="caution">
    <text evidence="4">The sequence shown here is derived from an EMBL/GenBank/DDBJ whole genome shotgun (WGS) entry which is preliminary data.</text>
</comment>